<dbReference type="Proteomes" id="UP001218208">
    <property type="component" value="Unassembled WGS sequence"/>
</dbReference>
<protein>
    <submittedName>
        <fullName evidence="1">Uncharacterized protein</fullName>
    </submittedName>
</protein>
<gene>
    <name evidence="1" type="ORF">QEG23_004536</name>
</gene>
<sequence>MVRNPYAIRPKQPAPRRLPTVRIAPAKAAAFRALARQQGLTASSALAALVATHADIRQPFGPRVRAKHGPDGMRYGAVLPDPKVSEEVAKSLIQDARAARISLGEAMRQLVDRCLEQSR</sequence>
<comment type="caution">
    <text evidence="1">The sequence shown here is derived from an EMBL/GenBank/DDBJ whole genome shotgun (WGS) entry which is preliminary data.</text>
</comment>
<accession>A0AAI9FUK1</accession>
<proteinExistence type="predicted"/>
<evidence type="ECO:0000313" key="2">
    <source>
        <dbReference type="Proteomes" id="UP001218208"/>
    </source>
</evidence>
<dbReference type="EMBL" id="ABLOJW010000039">
    <property type="protein sequence ID" value="EKT4094958.1"/>
    <property type="molecule type" value="Genomic_DNA"/>
</dbReference>
<dbReference type="RefSeq" id="WP_149500861.1">
    <property type="nucleotide sequence ID" value="NZ_BKBG02000001.1"/>
</dbReference>
<organism evidence="1 2">
    <name type="scientific">Stenotrophomonas maltophilia</name>
    <name type="common">Pseudomonas maltophilia</name>
    <name type="synonym">Xanthomonas maltophilia</name>
    <dbReference type="NCBI Taxonomy" id="40324"/>
    <lineage>
        <taxon>Bacteria</taxon>
        <taxon>Pseudomonadati</taxon>
        <taxon>Pseudomonadota</taxon>
        <taxon>Gammaproteobacteria</taxon>
        <taxon>Lysobacterales</taxon>
        <taxon>Lysobacteraceae</taxon>
        <taxon>Stenotrophomonas</taxon>
        <taxon>Stenotrophomonas maltophilia group</taxon>
    </lineage>
</organism>
<reference evidence="1" key="1">
    <citation type="submission" date="2022-07" db="EMBL/GenBank/DDBJ databases">
        <authorList>
            <consortium name="DAFM: The Division of Animal and Food Microbiology"/>
        </authorList>
    </citation>
    <scope>NUCLEOTIDE SEQUENCE</scope>
    <source>
        <strain evidence="1">19MO01SH01-2</strain>
    </source>
</reference>
<dbReference type="AlphaFoldDB" id="A0AAI9FUK1"/>
<name>A0AAI9FUK1_STEMA</name>
<evidence type="ECO:0000313" key="1">
    <source>
        <dbReference type="EMBL" id="EKT4094958.1"/>
    </source>
</evidence>